<reference evidence="2" key="1">
    <citation type="journal article" date="2019" name="Int. J. Syst. Evol. Microbiol.">
        <title>The Global Catalogue of Microorganisms (GCM) 10K type strain sequencing project: providing services to taxonomists for standard genome sequencing and annotation.</title>
        <authorList>
            <consortium name="The Broad Institute Genomics Platform"/>
            <consortium name="The Broad Institute Genome Sequencing Center for Infectious Disease"/>
            <person name="Wu L."/>
            <person name="Ma J."/>
        </authorList>
    </citation>
    <scope>NUCLEOTIDE SEQUENCE [LARGE SCALE GENOMIC DNA]</scope>
    <source>
        <strain evidence="2">JCM 10425</strain>
    </source>
</reference>
<keyword evidence="2" id="KW-1185">Reference proteome</keyword>
<accession>A0ABP3E3B5</accession>
<evidence type="ECO:0000313" key="1">
    <source>
        <dbReference type="EMBL" id="GAA0247966.1"/>
    </source>
</evidence>
<dbReference type="Proteomes" id="UP001500967">
    <property type="component" value="Unassembled WGS sequence"/>
</dbReference>
<proteinExistence type="predicted"/>
<gene>
    <name evidence="1" type="ORF">GCM10009539_36560</name>
</gene>
<organism evidence="1 2">
    <name type="scientific">Cryptosporangium japonicum</name>
    <dbReference type="NCBI Taxonomy" id="80872"/>
    <lineage>
        <taxon>Bacteria</taxon>
        <taxon>Bacillati</taxon>
        <taxon>Actinomycetota</taxon>
        <taxon>Actinomycetes</taxon>
        <taxon>Cryptosporangiales</taxon>
        <taxon>Cryptosporangiaceae</taxon>
        <taxon>Cryptosporangium</taxon>
    </lineage>
</organism>
<comment type="caution">
    <text evidence="1">The sequence shown here is derived from an EMBL/GenBank/DDBJ whole genome shotgun (WGS) entry which is preliminary data.</text>
</comment>
<dbReference type="EMBL" id="BAAAGX010000014">
    <property type="protein sequence ID" value="GAA0247966.1"/>
    <property type="molecule type" value="Genomic_DNA"/>
</dbReference>
<dbReference type="RefSeq" id="WP_344650029.1">
    <property type="nucleotide sequence ID" value="NZ_BAAAGX010000014.1"/>
</dbReference>
<evidence type="ECO:0000313" key="2">
    <source>
        <dbReference type="Proteomes" id="UP001500967"/>
    </source>
</evidence>
<sequence length="205" mass="21812">MTIPSDVLDAAAADPASPAWTRIWRDSFRSGSSDPDSAALLPWLARTCAAFSPEQRETAVIQAGRIALDATDEDRAAYASDIEVLRALAVEGLPSASTDRMFVYLQQALLAYDGDELWGKELDRLNDAEADVVCPECDDDLLVDLDSDDGSITPGLSSPLGARLHAQAVRAGRKSVATRLTFLFGQLTCPSCGSSFPPADHLAGT</sequence>
<name>A0ABP3E3B5_9ACTN</name>
<protein>
    <submittedName>
        <fullName evidence="1">Uncharacterized protein</fullName>
    </submittedName>
</protein>